<dbReference type="InterPro" id="IPR025423">
    <property type="entry name" value="TMEM205-like"/>
</dbReference>
<evidence type="ECO:0000259" key="6">
    <source>
        <dbReference type="Pfam" id="PF13664"/>
    </source>
</evidence>
<name>A0A2J6RUG8_HYAVF</name>
<dbReference type="OrthoDB" id="1641132at2759"/>
<dbReference type="EMBL" id="KZ613943">
    <property type="protein sequence ID" value="PMD42161.1"/>
    <property type="molecule type" value="Genomic_DNA"/>
</dbReference>
<feature type="transmembrane region" description="Helical" evidence="5">
    <location>
        <begin position="53"/>
        <end position="72"/>
    </location>
</feature>
<accession>A0A2J6RUG8</accession>
<dbReference type="GO" id="GO:0016020">
    <property type="term" value="C:membrane"/>
    <property type="evidence" value="ECO:0007669"/>
    <property type="project" value="UniProtKB-SubCell"/>
</dbReference>
<reference evidence="7 8" key="1">
    <citation type="submission" date="2016-04" db="EMBL/GenBank/DDBJ databases">
        <title>A degradative enzymes factory behind the ericoid mycorrhizal symbiosis.</title>
        <authorList>
            <consortium name="DOE Joint Genome Institute"/>
            <person name="Martino E."/>
            <person name="Morin E."/>
            <person name="Grelet G."/>
            <person name="Kuo A."/>
            <person name="Kohler A."/>
            <person name="Daghino S."/>
            <person name="Barry K."/>
            <person name="Choi C."/>
            <person name="Cichocki N."/>
            <person name="Clum A."/>
            <person name="Copeland A."/>
            <person name="Hainaut M."/>
            <person name="Haridas S."/>
            <person name="Labutti K."/>
            <person name="Lindquist E."/>
            <person name="Lipzen A."/>
            <person name="Khouja H.-R."/>
            <person name="Murat C."/>
            <person name="Ohm R."/>
            <person name="Olson A."/>
            <person name="Spatafora J."/>
            <person name="Veneault-Fourrey C."/>
            <person name="Henrissat B."/>
            <person name="Grigoriev I."/>
            <person name="Martin F."/>
            <person name="Perotto S."/>
        </authorList>
    </citation>
    <scope>NUCLEOTIDE SEQUENCE [LARGE SCALE GENOMIC DNA]</scope>
    <source>
        <strain evidence="7 8">F</strain>
    </source>
</reference>
<dbReference type="PANTHER" id="PTHR23241">
    <property type="entry name" value="LATE EMBRYOGENESIS ABUNDANT PLANTS LEA-RELATED"/>
    <property type="match status" value="1"/>
</dbReference>
<keyword evidence="4 5" id="KW-0472">Membrane</keyword>
<organism evidence="7 8">
    <name type="scientific">Hyaloscypha variabilis (strain UAMH 11265 / GT02V1 / F)</name>
    <name type="common">Meliniomyces variabilis</name>
    <dbReference type="NCBI Taxonomy" id="1149755"/>
    <lineage>
        <taxon>Eukaryota</taxon>
        <taxon>Fungi</taxon>
        <taxon>Dikarya</taxon>
        <taxon>Ascomycota</taxon>
        <taxon>Pezizomycotina</taxon>
        <taxon>Leotiomycetes</taxon>
        <taxon>Helotiales</taxon>
        <taxon>Hyaloscyphaceae</taxon>
        <taxon>Hyaloscypha</taxon>
        <taxon>Hyaloscypha variabilis</taxon>
    </lineage>
</organism>
<gene>
    <name evidence="7" type="ORF">L207DRAFT_622071</name>
</gene>
<evidence type="ECO:0000256" key="1">
    <source>
        <dbReference type="ARBA" id="ARBA00004370"/>
    </source>
</evidence>
<keyword evidence="8" id="KW-1185">Reference proteome</keyword>
<evidence type="ECO:0000256" key="3">
    <source>
        <dbReference type="ARBA" id="ARBA00022989"/>
    </source>
</evidence>
<evidence type="ECO:0000313" key="7">
    <source>
        <dbReference type="EMBL" id="PMD42161.1"/>
    </source>
</evidence>
<keyword evidence="2 5" id="KW-0812">Transmembrane</keyword>
<evidence type="ECO:0000256" key="4">
    <source>
        <dbReference type="ARBA" id="ARBA00023136"/>
    </source>
</evidence>
<evidence type="ECO:0000313" key="8">
    <source>
        <dbReference type="Proteomes" id="UP000235786"/>
    </source>
</evidence>
<dbReference type="Proteomes" id="UP000235786">
    <property type="component" value="Unassembled WGS sequence"/>
</dbReference>
<keyword evidence="3 5" id="KW-1133">Transmembrane helix</keyword>
<dbReference type="InterPro" id="IPR053009">
    <property type="entry name" value="Xanthocillin_Biosynth-Assoc"/>
</dbReference>
<evidence type="ECO:0000256" key="5">
    <source>
        <dbReference type="SAM" id="Phobius"/>
    </source>
</evidence>
<feature type="transmembrane region" description="Helical" evidence="5">
    <location>
        <begin position="146"/>
        <end position="164"/>
    </location>
</feature>
<dbReference type="AlphaFoldDB" id="A0A2J6RUG8"/>
<comment type="subcellular location">
    <subcellularLocation>
        <location evidence="1">Membrane</location>
    </subcellularLocation>
</comment>
<feature type="transmembrane region" description="Helical" evidence="5">
    <location>
        <begin position="16"/>
        <end position="41"/>
    </location>
</feature>
<dbReference type="Pfam" id="PF13664">
    <property type="entry name" value="DUF4149"/>
    <property type="match status" value="1"/>
</dbReference>
<feature type="domain" description="TMEM205-like" evidence="6">
    <location>
        <begin position="18"/>
        <end position="117"/>
    </location>
</feature>
<protein>
    <recommendedName>
        <fullName evidence="6">TMEM205-like domain-containing protein</fullName>
    </recommendedName>
</protein>
<proteinExistence type="predicted"/>
<sequence>MGSILTPLTSLGSYHLIAWGSLLGTELYQSFVMTKLCYIHLPRPQFTMLQKRVFPVYFNIQTGLVVATALTYPPGSVLGLAKNIPDVGLLGVIFGLSLLNKFVYGPRTSQAMVERAHQETRDGQRHTDDISKEMALLKRKFSSNHAMSIHLNLIVIIGTILYGLRLGSKIA</sequence>
<evidence type="ECO:0000256" key="2">
    <source>
        <dbReference type="ARBA" id="ARBA00022692"/>
    </source>
</evidence>
<dbReference type="PANTHER" id="PTHR23241:SF102">
    <property type="entry name" value="LD23009P"/>
    <property type="match status" value="1"/>
</dbReference>
<feature type="transmembrane region" description="Helical" evidence="5">
    <location>
        <begin position="84"/>
        <end position="104"/>
    </location>
</feature>